<dbReference type="PROSITE" id="PS51782">
    <property type="entry name" value="LYSM"/>
    <property type="match status" value="1"/>
</dbReference>
<feature type="compositionally biased region" description="Basic and acidic residues" evidence="1">
    <location>
        <begin position="133"/>
        <end position="155"/>
    </location>
</feature>
<feature type="region of interest" description="Disordered" evidence="1">
    <location>
        <begin position="191"/>
        <end position="217"/>
    </location>
</feature>
<dbReference type="SMART" id="SM00257">
    <property type="entry name" value="LysM"/>
    <property type="match status" value="1"/>
</dbReference>
<dbReference type="AlphaFoldDB" id="A0A5N1GKT0"/>
<feature type="region of interest" description="Disordered" evidence="1">
    <location>
        <begin position="112"/>
        <end position="170"/>
    </location>
</feature>
<name>A0A5N1GKT0_9LACT</name>
<evidence type="ECO:0000313" key="5">
    <source>
        <dbReference type="Proteomes" id="UP000327148"/>
    </source>
</evidence>
<feature type="compositionally biased region" description="Low complexity" evidence="1">
    <location>
        <begin position="156"/>
        <end position="170"/>
    </location>
</feature>
<organism evidence="4 5">
    <name type="scientific">Aerococcus sanguinicola</name>
    <dbReference type="NCBI Taxonomy" id="119206"/>
    <lineage>
        <taxon>Bacteria</taxon>
        <taxon>Bacillati</taxon>
        <taxon>Bacillota</taxon>
        <taxon>Bacilli</taxon>
        <taxon>Lactobacillales</taxon>
        <taxon>Aerococcaceae</taxon>
        <taxon>Aerococcus</taxon>
    </lineage>
</organism>
<keyword evidence="2" id="KW-0472">Membrane</keyword>
<feature type="compositionally biased region" description="Acidic residues" evidence="1">
    <location>
        <begin position="17"/>
        <end position="53"/>
    </location>
</feature>
<feature type="compositionally biased region" description="Polar residues" evidence="1">
    <location>
        <begin position="112"/>
        <end position="129"/>
    </location>
</feature>
<evidence type="ECO:0000313" key="4">
    <source>
        <dbReference type="EMBL" id="KAA9300926.1"/>
    </source>
</evidence>
<feature type="compositionally biased region" description="Basic and acidic residues" evidence="1">
    <location>
        <begin position="1"/>
        <end position="16"/>
    </location>
</feature>
<comment type="caution">
    <text evidence="4">The sequence shown here is derived from an EMBL/GenBank/DDBJ whole genome shotgun (WGS) entry which is preliminary data.</text>
</comment>
<keyword evidence="2" id="KW-1133">Transmembrane helix</keyword>
<feature type="region of interest" description="Disordered" evidence="1">
    <location>
        <begin position="1"/>
        <end position="78"/>
    </location>
</feature>
<sequence>MSLRDKFKQFRNRPSDDLDQEDFDYEDYDEVDDYDYEDLGDEPETSEFSEEGDQNFGEYENLKKRQYSRSARNPKGQDEKISPFAKVLTFILLVMVIVPLIITVYTANQKKTVEPQSTDQVMVSKTQNVSASKAEEESRKKASESKAKEEAEKKSASIASSEQAESANQASQSAAASASIAAQQQQAAQASERASLAQSSANAQQNQQGQNTAGTSGTYTVQAGDNLYRIAVNHGMTLDQLLQANGLSANSNIAPGTVLRVQ</sequence>
<protein>
    <submittedName>
        <fullName evidence="4">LysM peptidoglycan-binding domain-containing protein</fullName>
    </submittedName>
</protein>
<dbReference type="Pfam" id="PF01476">
    <property type="entry name" value="LysM"/>
    <property type="match status" value="1"/>
</dbReference>
<reference evidence="4 5" key="1">
    <citation type="submission" date="2019-09" db="EMBL/GenBank/DDBJ databases">
        <title>Draft genome sequence assemblies of isolates from the urinary tract.</title>
        <authorList>
            <person name="Mores C.R."/>
            <person name="Putonti C."/>
            <person name="Wolfe A.J."/>
        </authorList>
    </citation>
    <scope>NUCLEOTIDE SEQUENCE [LARGE SCALE GENOMIC DNA]</scope>
    <source>
        <strain evidence="4 5">UMB623</strain>
    </source>
</reference>
<dbReference type="Proteomes" id="UP000327148">
    <property type="component" value="Unassembled WGS sequence"/>
</dbReference>
<dbReference type="InterPro" id="IPR036779">
    <property type="entry name" value="LysM_dom_sf"/>
</dbReference>
<keyword evidence="2" id="KW-0812">Transmembrane</keyword>
<gene>
    <name evidence="4" type="ORF">F6I03_06365</name>
</gene>
<dbReference type="SUPFAM" id="SSF54106">
    <property type="entry name" value="LysM domain"/>
    <property type="match status" value="1"/>
</dbReference>
<dbReference type="InterPro" id="IPR018392">
    <property type="entry name" value="LysM"/>
</dbReference>
<evidence type="ECO:0000256" key="1">
    <source>
        <dbReference type="SAM" id="MobiDB-lite"/>
    </source>
</evidence>
<evidence type="ECO:0000259" key="3">
    <source>
        <dbReference type="PROSITE" id="PS51782"/>
    </source>
</evidence>
<dbReference type="Gene3D" id="3.10.350.10">
    <property type="entry name" value="LysM domain"/>
    <property type="match status" value="1"/>
</dbReference>
<feature type="transmembrane region" description="Helical" evidence="2">
    <location>
        <begin position="87"/>
        <end position="107"/>
    </location>
</feature>
<proteinExistence type="predicted"/>
<dbReference type="RefSeq" id="WP_070430088.1">
    <property type="nucleotide sequence ID" value="NZ_VYWO01000003.1"/>
</dbReference>
<accession>A0A5N1GKT0</accession>
<dbReference type="STRING" id="119206.AWM72_01145"/>
<feature type="domain" description="LysM" evidence="3">
    <location>
        <begin position="217"/>
        <end position="261"/>
    </location>
</feature>
<evidence type="ECO:0000256" key="2">
    <source>
        <dbReference type="SAM" id="Phobius"/>
    </source>
</evidence>
<dbReference type="EMBL" id="VYWO01000003">
    <property type="protein sequence ID" value="KAA9300926.1"/>
    <property type="molecule type" value="Genomic_DNA"/>
</dbReference>
<dbReference type="OrthoDB" id="2152150at2"/>
<dbReference type="CDD" id="cd00118">
    <property type="entry name" value="LysM"/>
    <property type="match status" value="1"/>
</dbReference>